<name>A0A1X0G086_MYCNT</name>
<dbReference type="Proteomes" id="UP000465812">
    <property type="component" value="Chromosome"/>
</dbReference>
<dbReference type="RefSeq" id="WP_083094329.1">
    <property type="nucleotide sequence ID" value="NZ_AP022590.1"/>
</dbReference>
<evidence type="ECO:0000313" key="4">
    <source>
        <dbReference type="EMBL" id="ORB07396.1"/>
    </source>
</evidence>
<sequence>MPNLYTLQTRYKEIAGLLEKAVDDNEKGRITNKQFVDIASPLNAEAREIGDTLKAYNSLPPQLRGNGGMHRVGSGDPSGMMSGPLPAGMRAKGSVVAPLRFSDEQLKGMFEALQTKSSFQLKTKGFESVDSDLPAQLQEWVVGPQYEPRLLDRLPAQAIEAPSLEYIIHNATTGSPGIVAEGQPKPELLFQTEPATATVAKLAAHTAISWEIYNDWGRFTQYCQQELVRQVVNTENNELLNGPGGAGNIAGILSTSGILTHDASTDNGTNVTALDSVEMSIAQLRTGPALAEADLLVLHPNSWSALRRIKDAYGHFMVQPDPTAGQASELWGIPVLQTTQIAAGTGVLLDTRKFGFVVVREALTTRTGTNDNDFISNLIRFICEERLQLAIERPSAVLAISGLPTS</sequence>
<organism evidence="4 5">
    <name type="scientific">Mycobacterium mantenii</name>
    <dbReference type="NCBI Taxonomy" id="560555"/>
    <lineage>
        <taxon>Bacteria</taxon>
        <taxon>Bacillati</taxon>
        <taxon>Actinomycetota</taxon>
        <taxon>Actinomycetes</taxon>
        <taxon>Mycobacteriales</taxon>
        <taxon>Mycobacteriaceae</taxon>
        <taxon>Mycobacterium</taxon>
        <taxon>Mycobacterium avium complex (MAC)</taxon>
    </lineage>
</organism>
<dbReference type="EMBL" id="MVHW01000006">
    <property type="protein sequence ID" value="ORB07396.1"/>
    <property type="molecule type" value="Genomic_DNA"/>
</dbReference>
<dbReference type="EMBL" id="AP022590">
    <property type="protein sequence ID" value="BBY38469.1"/>
    <property type="molecule type" value="Genomic_DNA"/>
</dbReference>
<dbReference type="SUPFAM" id="SSF56563">
    <property type="entry name" value="Major capsid protein gp5"/>
    <property type="match status" value="1"/>
</dbReference>
<keyword evidence="6" id="KW-1185">Reference proteome</keyword>
<dbReference type="InterPro" id="IPR054612">
    <property type="entry name" value="Phage_capsid-like_C"/>
</dbReference>
<evidence type="ECO:0000313" key="3">
    <source>
        <dbReference type="EMBL" id="BBY38469.1"/>
    </source>
</evidence>
<dbReference type="STRING" id="560555.BST30_07975"/>
<reference evidence="3" key="3">
    <citation type="submission" date="2020-02" db="EMBL/GenBank/DDBJ databases">
        <authorList>
            <person name="Matsumoto Y."/>
            <person name="Motooka D."/>
            <person name="Nakamura S."/>
        </authorList>
    </citation>
    <scope>NUCLEOTIDE SEQUENCE</scope>
    <source>
        <strain evidence="3">JCM 18113</strain>
    </source>
</reference>
<feature type="domain" description="Phage capsid-like C-terminal" evidence="2">
    <location>
        <begin position="161"/>
        <end position="400"/>
    </location>
</feature>
<dbReference type="Gene3D" id="3.30.2320.10">
    <property type="entry name" value="hypothetical protein PF0899 domain"/>
    <property type="match status" value="1"/>
</dbReference>
<evidence type="ECO:0000313" key="6">
    <source>
        <dbReference type="Proteomes" id="UP000465812"/>
    </source>
</evidence>
<evidence type="ECO:0000259" key="2">
    <source>
        <dbReference type="Pfam" id="PF05065"/>
    </source>
</evidence>
<dbReference type="Pfam" id="PF05065">
    <property type="entry name" value="Phage_capsid"/>
    <property type="match status" value="1"/>
</dbReference>
<accession>A0A1X0G086</accession>
<dbReference type="InterPro" id="IPR024455">
    <property type="entry name" value="Phage_capsid"/>
</dbReference>
<reference evidence="4 5" key="1">
    <citation type="submission" date="2017-02" db="EMBL/GenBank/DDBJ databases">
        <title>The new phylogeny of genus Mycobacterium.</title>
        <authorList>
            <person name="Tortoli E."/>
            <person name="Trovato A."/>
            <person name="Cirillo D.M."/>
        </authorList>
    </citation>
    <scope>NUCLEOTIDE SEQUENCE [LARGE SCALE GENOMIC DNA]</scope>
    <source>
        <strain evidence="4 5">DSM 45255</strain>
    </source>
</reference>
<evidence type="ECO:0000256" key="1">
    <source>
        <dbReference type="ARBA" id="ARBA00004328"/>
    </source>
</evidence>
<dbReference type="Gene3D" id="3.30.2400.10">
    <property type="entry name" value="Major capsid protein gp5"/>
    <property type="match status" value="1"/>
</dbReference>
<dbReference type="NCBIfam" id="TIGR01554">
    <property type="entry name" value="major_cap_HK97"/>
    <property type="match status" value="1"/>
</dbReference>
<dbReference type="Proteomes" id="UP000192760">
    <property type="component" value="Unassembled WGS sequence"/>
</dbReference>
<reference evidence="3 6" key="2">
    <citation type="journal article" date="2019" name="Emerg. Microbes Infect.">
        <title>Comprehensive subspecies identification of 175 nontuberculous mycobacteria species based on 7547 genomic profiles.</title>
        <authorList>
            <person name="Matsumoto Y."/>
            <person name="Kinjo T."/>
            <person name="Motooka D."/>
            <person name="Nabeya D."/>
            <person name="Jung N."/>
            <person name="Uechi K."/>
            <person name="Horii T."/>
            <person name="Iida T."/>
            <person name="Fujita J."/>
            <person name="Nakamura S."/>
        </authorList>
    </citation>
    <scope>NUCLEOTIDE SEQUENCE [LARGE SCALE GENOMIC DNA]</scope>
    <source>
        <strain evidence="3 6">JCM 18113</strain>
    </source>
</reference>
<gene>
    <name evidence="4" type="ORF">BST30_07975</name>
    <name evidence="3" type="ORF">MMAN_26030</name>
</gene>
<comment type="subcellular location">
    <subcellularLocation>
        <location evidence="1">Virion</location>
    </subcellularLocation>
</comment>
<proteinExistence type="predicted"/>
<evidence type="ECO:0000313" key="5">
    <source>
        <dbReference type="Proteomes" id="UP000192760"/>
    </source>
</evidence>
<protein>
    <recommendedName>
        <fullName evidence="2">Phage capsid-like C-terminal domain-containing protein</fullName>
    </recommendedName>
</protein>
<dbReference type="AlphaFoldDB" id="A0A1X0G086"/>